<feature type="non-terminal residue" evidence="9">
    <location>
        <position position="245"/>
    </location>
</feature>
<name>A0A9D9E4Z3_9LACO</name>
<dbReference type="EMBL" id="JADIMP010000044">
    <property type="protein sequence ID" value="MBO8441261.1"/>
    <property type="molecule type" value="Genomic_DNA"/>
</dbReference>
<comment type="caution">
    <text evidence="9">The sequence shown here is derived from an EMBL/GenBank/DDBJ whole genome shotgun (WGS) entry which is preliminary data.</text>
</comment>
<evidence type="ECO:0000256" key="7">
    <source>
        <dbReference type="RuleBase" id="RU363032"/>
    </source>
</evidence>
<comment type="similarity">
    <text evidence="7">Belongs to the binding-protein-dependent transport system permease family.</text>
</comment>
<feature type="transmembrane region" description="Helical" evidence="7">
    <location>
        <begin position="193"/>
        <end position="213"/>
    </location>
</feature>
<reference evidence="9" key="2">
    <citation type="journal article" date="2021" name="PeerJ">
        <title>Extensive microbial diversity within the chicken gut microbiome revealed by metagenomics and culture.</title>
        <authorList>
            <person name="Gilroy R."/>
            <person name="Ravi A."/>
            <person name="Getino M."/>
            <person name="Pursley I."/>
            <person name="Horton D.L."/>
            <person name="Alikhan N.F."/>
            <person name="Baker D."/>
            <person name="Gharbi K."/>
            <person name="Hall N."/>
            <person name="Watson M."/>
            <person name="Adriaenssens E.M."/>
            <person name="Foster-Nyarko E."/>
            <person name="Jarju S."/>
            <person name="Secka A."/>
            <person name="Antonio M."/>
            <person name="Oren A."/>
            <person name="Chaudhuri R.R."/>
            <person name="La Ragione R."/>
            <person name="Hildebrand F."/>
            <person name="Pallen M.J."/>
        </authorList>
    </citation>
    <scope>NUCLEOTIDE SEQUENCE</scope>
    <source>
        <strain evidence="9">C6-149</strain>
    </source>
</reference>
<protein>
    <submittedName>
        <fullName evidence="9">ABC transporter permease</fullName>
    </submittedName>
</protein>
<keyword evidence="3" id="KW-1003">Cell membrane</keyword>
<dbReference type="Pfam" id="PF00528">
    <property type="entry name" value="BPD_transp_1"/>
    <property type="match status" value="1"/>
</dbReference>
<evidence type="ECO:0000256" key="3">
    <source>
        <dbReference type="ARBA" id="ARBA00022475"/>
    </source>
</evidence>
<evidence type="ECO:0000313" key="9">
    <source>
        <dbReference type="EMBL" id="MBO8441261.1"/>
    </source>
</evidence>
<dbReference type="Gene3D" id="1.10.3720.10">
    <property type="entry name" value="MetI-like"/>
    <property type="match status" value="1"/>
</dbReference>
<dbReference type="PANTHER" id="PTHR30151">
    <property type="entry name" value="ALKANE SULFONATE ABC TRANSPORTER-RELATED, MEMBRANE SUBUNIT"/>
    <property type="match status" value="1"/>
</dbReference>
<dbReference type="SUPFAM" id="SSF161098">
    <property type="entry name" value="MetI-like"/>
    <property type="match status" value="1"/>
</dbReference>
<accession>A0A9D9E4Z3</accession>
<keyword evidence="6 7" id="KW-0472">Membrane</keyword>
<feature type="transmembrane region" description="Helical" evidence="7">
    <location>
        <begin position="225"/>
        <end position="244"/>
    </location>
</feature>
<feature type="transmembrane region" description="Helical" evidence="7">
    <location>
        <begin position="71"/>
        <end position="93"/>
    </location>
</feature>
<keyword evidence="5 7" id="KW-1133">Transmembrane helix</keyword>
<keyword evidence="4 7" id="KW-0812">Transmembrane</keyword>
<dbReference type="InterPro" id="IPR035906">
    <property type="entry name" value="MetI-like_sf"/>
</dbReference>
<dbReference type="Proteomes" id="UP000823614">
    <property type="component" value="Unassembled WGS sequence"/>
</dbReference>
<evidence type="ECO:0000256" key="6">
    <source>
        <dbReference type="ARBA" id="ARBA00023136"/>
    </source>
</evidence>
<dbReference type="GO" id="GO:0010438">
    <property type="term" value="P:cellular response to sulfur starvation"/>
    <property type="evidence" value="ECO:0007669"/>
    <property type="project" value="TreeGrafter"/>
</dbReference>
<evidence type="ECO:0000313" key="10">
    <source>
        <dbReference type="Proteomes" id="UP000823614"/>
    </source>
</evidence>
<proteinExistence type="inferred from homology"/>
<gene>
    <name evidence="9" type="ORF">IAA89_02305</name>
</gene>
<dbReference type="AlphaFoldDB" id="A0A9D9E4Z3"/>
<dbReference type="CDD" id="cd06261">
    <property type="entry name" value="TM_PBP2"/>
    <property type="match status" value="1"/>
</dbReference>
<comment type="subcellular location">
    <subcellularLocation>
        <location evidence="1 7">Cell membrane</location>
        <topology evidence="1 7">Multi-pass membrane protein</topology>
    </subcellularLocation>
</comment>
<evidence type="ECO:0000256" key="5">
    <source>
        <dbReference type="ARBA" id="ARBA00022989"/>
    </source>
</evidence>
<dbReference type="GO" id="GO:0005886">
    <property type="term" value="C:plasma membrane"/>
    <property type="evidence" value="ECO:0007669"/>
    <property type="project" value="UniProtKB-SubCell"/>
</dbReference>
<feature type="transmembrane region" description="Helical" evidence="7">
    <location>
        <begin position="9"/>
        <end position="26"/>
    </location>
</feature>
<feature type="transmembrane region" description="Helical" evidence="7">
    <location>
        <begin position="105"/>
        <end position="124"/>
    </location>
</feature>
<keyword evidence="2 7" id="KW-0813">Transport</keyword>
<evidence type="ECO:0000256" key="4">
    <source>
        <dbReference type="ARBA" id="ARBA00022692"/>
    </source>
</evidence>
<evidence type="ECO:0000256" key="2">
    <source>
        <dbReference type="ARBA" id="ARBA00022448"/>
    </source>
</evidence>
<dbReference type="PANTHER" id="PTHR30151:SF25">
    <property type="entry name" value="TAURINE TRANSPORT SYSTEM PERMEASE PROTEIN TAUC"/>
    <property type="match status" value="1"/>
</dbReference>
<reference evidence="9" key="1">
    <citation type="submission" date="2020-10" db="EMBL/GenBank/DDBJ databases">
        <authorList>
            <person name="Gilroy R."/>
        </authorList>
    </citation>
    <scope>NUCLEOTIDE SEQUENCE</scope>
    <source>
        <strain evidence="9">C6-149</strain>
    </source>
</reference>
<dbReference type="InterPro" id="IPR000515">
    <property type="entry name" value="MetI-like"/>
</dbReference>
<organism evidence="9 10">
    <name type="scientific">Candidatus Gallilactobacillus intestinavium</name>
    <dbReference type="NCBI Taxonomy" id="2840838"/>
    <lineage>
        <taxon>Bacteria</taxon>
        <taxon>Bacillati</taxon>
        <taxon>Bacillota</taxon>
        <taxon>Bacilli</taxon>
        <taxon>Lactobacillales</taxon>
        <taxon>Lactobacillaceae</taxon>
        <taxon>Lactobacillaceae incertae sedis</taxon>
        <taxon>Candidatus Gallilactobacillus</taxon>
    </lineage>
</organism>
<feature type="transmembrane region" description="Helical" evidence="7">
    <location>
        <begin position="130"/>
        <end position="149"/>
    </location>
</feature>
<evidence type="ECO:0000256" key="1">
    <source>
        <dbReference type="ARBA" id="ARBA00004651"/>
    </source>
</evidence>
<feature type="domain" description="ABC transmembrane type-1" evidence="8">
    <location>
        <begin position="64"/>
        <end position="244"/>
    </location>
</feature>
<dbReference type="GO" id="GO:0042918">
    <property type="term" value="P:alkanesulfonate transmembrane transport"/>
    <property type="evidence" value="ECO:0007669"/>
    <property type="project" value="UniProtKB-ARBA"/>
</dbReference>
<dbReference type="FunFam" id="1.10.3720.10:FF:000003">
    <property type="entry name" value="Aliphatic sulfonate ABC transporter permease"/>
    <property type="match status" value="1"/>
</dbReference>
<sequence length="245" mass="27073">MKKNKKKKYIITSLAWISLLILWYLATKLNWVNTVLCPSPQKVLLTFILLCKHGYAGIPLWKHLMITLSRLFIALILAIVTGIPLGLVSGSIPTFYDFIDSFIQFYRPIPPLAYYSLLILWMGIGESPKIVLLYLAALAPIYLASVSAIKNVSNKYIESAEMLGLSKKQIFIKVLLPAALPEIFTGIRSGVGFAYTTLVSAEMIAATDGIGWMIINASKYLNSSVMFVGIIILGITGIALDVILR</sequence>
<dbReference type="PROSITE" id="PS50928">
    <property type="entry name" value="ABC_TM1"/>
    <property type="match status" value="1"/>
</dbReference>
<evidence type="ECO:0000259" key="8">
    <source>
        <dbReference type="PROSITE" id="PS50928"/>
    </source>
</evidence>